<evidence type="ECO:0000256" key="2">
    <source>
        <dbReference type="SAM" id="MobiDB-lite"/>
    </source>
</evidence>
<sequence length="214" mass="24366">MSSIPLNRSRDVKAGAPPSRRDASLANWINENKNSFVRWSSASSSSITSTKILSIGAVIFLCVVMVISMQMFLHLSSELQLLKFNFGNAHIITRKQAELLENNIRRVENELNELNKTVGIEFEMLKLQLQNLKDAQTANENLAKAAEIKIDRVKEDQQRMNVDLRNEISQLDGKVVEETIKVDRLINGDGRQFYAGVLTKVCFIQLFLFYLFLM</sequence>
<dbReference type="AlphaFoldDB" id="A0A915J5I7"/>
<protein>
    <submittedName>
        <fullName evidence="5">Uncharacterized protein</fullName>
    </submittedName>
</protein>
<keyword evidence="3" id="KW-0472">Membrane</keyword>
<keyword evidence="1" id="KW-0175">Coiled coil</keyword>
<name>A0A915J5I7_ROMCU</name>
<reference evidence="5" key="1">
    <citation type="submission" date="2022-11" db="UniProtKB">
        <authorList>
            <consortium name="WormBaseParasite"/>
        </authorList>
    </citation>
    <scope>IDENTIFICATION</scope>
</reference>
<feature type="transmembrane region" description="Helical" evidence="3">
    <location>
        <begin position="52"/>
        <end position="73"/>
    </location>
</feature>
<feature type="transmembrane region" description="Helical" evidence="3">
    <location>
        <begin position="193"/>
        <end position="213"/>
    </location>
</feature>
<keyword evidence="3" id="KW-1133">Transmembrane helix</keyword>
<organism evidence="4 5">
    <name type="scientific">Romanomermis culicivorax</name>
    <name type="common">Nematode worm</name>
    <dbReference type="NCBI Taxonomy" id="13658"/>
    <lineage>
        <taxon>Eukaryota</taxon>
        <taxon>Metazoa</taxon>
        <taxon>Ecdysozoa</taxon>
        <taxon>Nematoda</taxon>
        <taxon>Enoplea</taxon>
        <taxon>Dorylaimia</taxon>
        <taxon>Mermithida</taxon>
        <taxon>Mermithoidea</taxon>
        <taxon>Mermithidae</taxon>
        <taxon>Romanomermis</taxon>
    </lineage>
</organism>
<feature type="region of interest" description="Disordered" evidence="2">
    <location>
        <begin position="1"/>
        <end position="20"/>
    </location>
</feature>
<evidence type="ECO:0000313" key="5">
    <source>
        <dbReference type="WBParaSite" id="nRc.2.0.1.t21706-RA"/>
    </source>
</evidence>
<keyword evidence="4" id="KW-1185">Reference proteome</keyword>
<dbReference type="WBParaSite" id="nRc.2.0.1.t21706-RA">
    <property type="protein sequence ID" value="nRc.2.0.1.t21706-RA"/>
    <property type="gene ID" value="nRc.2.0.1.g21706"/>
</dbReference>
<evidence type="ECO:0000256" key="1">
    <source>
        <dbReference type="SAM" id="Coils"/>
    </source>
</evidence>
<dbReference type="Proteomes" id="UP000887565">
    <property type="component" value="Unplaced"/>
</dbReference>
<feature type="compositionally biased region" description="Basic and acidic residues" evidence="2">
    <location>
        <begin position="8"/>
        <end position="20"/>
    </location>
</feature>
<evidence type="ECO:0000256" key="3">
    <source>
        <dbReference type="SAM" id="Phobius"/>
    </source>
</evidence>
<proteinExistence type="predicted"/>
<evidence type="ECO:0000313" key="4">
    <source>
        <dbReference type="Proteomes" id="UP000887565"/>
    </source>
</evidence>
<feature type="coiled-coil region" evidence="1">
    <location>
        <begin position="90"/>
        <end position="174"/>
    </location>
</feature>
<keyword evidence="3" id="KW-0812">Transmembrane</keyword>
<accession>A0A915J5I7</accession>